<dbReference type="Gene3D" id="1.10.10.1180">
    <property type="entry name" value="MAN1, winged-helix domain"/>
    <property type="match status" value="1"/>
</dbReference>
<dbReference type="OrthoDB" id="118234at2759"/>
<evidence type="ECO:0000256" key="3">
    <source>
        <dbReference type="ARBA" id="ARBA00022692"/>
    </source>
</evidence>
<dbReference type="Pfam" id="PF09402">
    <property type="entry name" value="MSC"/>
    <property type="match status" value="1"/>
</dbReference>
<dbReference type="PANTHER" id="PTHR13428">
    <property type="entry name" value="INNER NUCLEAR MEMBRANE PROTEIN MAN1 LEM DOMAIN CONTAINING PROTEIN"/>
    <property type="match status" value="1"/>
</dbReference>
<dbReference type="AlphaFoldDB" id="A0A7J7JAY3"/>
<evidence type="ECO:0000256" key="7">
    <source>
        <dbReference type="SAM" id="MobiDB-lite"/>
    </source>
</evidence>
<keyword evidence="3 8" id="KW-0812">Transmembrane</keyword>
<feature type="region of interest" description="Disordered" evidence="7">
    <location>
        <begin position="131"/>
        <end position="242"/>
    </location>
</feature>
<evidence type="ECO:0000256" key="2">
    <source>
        <dbReference type="ARBA" id="ARBA00022553"/>
    </source>
</evidence>
<dbReference type="PANTHER" id="PTHR13428:SF12">
    <property type="entry name" value="INNER NUCLEAR MEMBRANE PROTEIN MAN1"/>
    <property type="match status" value="1"/>
</dbReference>
<evidence type="ECO:0000256" key="6">
    <source>
        <dbReference type="ARBA" id="ARBA00023242"/>
    </source>
</evidence>
<dbReference type="GO" id="GO:0005637">
    <property type="term" value="C:nuclear inner membrane"/>
    <property type="evidence" value="ECO:0007669"/>
    <property type="project" value="UniProtKB-SubCell"/>
</dbReference>
<dbReference type="InterPro" id="IPR041885">
    <property type="entry name" value="MAN1_winged_helix_dom"/>
</dbReference>
<dbReference type="GO" id="GO:0006998">
    <property type="term" value="P:nuclear envelope organization"/>
    <property type="evidence" value="ECO:0007669"/>
    <property type="project" value="TreeGrafter"/>
</dbReference>
<keyword evidence="2" id="KW-0597">Phosphoprotein</keyword>
<evidence type="ECO:0000256" key="8">
    <source>
        <dbReference type="SAM" id="Phobius"/>
    </source>
</evidence>
<evidence type="ECO:0000256" key="1">
    <source>
        <dbReference type="ARBA" id="ARBA00004540"/>
    </source>
</evidence>
<organism evidence="10 11">
    <name type="scientific">Bugula neritina</name>
    <name type="common">Brown bryozoan</name>
    <name type="synonym">Sertularia neritina</name>
    <dbReference type="NCBI Taxonomy" id="10212"/>
    <lineage>
        <taxon>Eukaryota</taxon>
        <taxon>Metazoa</taxon>
        <taxon>Spiralia</taxon>
        <taxon>Lophotrochozoa</taxon>
        <taxon>Bryozoa</taxon>
        <taxon>Gymnolaemata</taxon>
        <taxon>Cheilostomatida</taxon>
        <taxon>Flustrina</taxon>
        <taxon>Buguloidea</taxon>
        <taxon>Bugulidae</taxon>
        <taxon>Bugula</taxon>
    </lineage>
</organism>
<keyword evidence="6" id="KW-0539">Nucleus</keyword>
<dbReference type="InterPro" id="IPR012677">
    <property type="entry name" value="Nucleotide-bd_a/b_plait_sf"/>
</dbReference>
<feature type="transmembrane region" description="Helical" evidence="8">
    <location>
        <begin position="442"/>
        <end position="468"/>
    </location>
</feature>
<feature type="transmembrane region" description="Helical" evidence="8">
    <location>
        <begin position="271"/>
        <end position="293"/>
    </location>
</feature>
<dbReference type="Proteomes" id="UP000593567">
    <property type="component" value="Unassembled WGS sequence"/>
</dbReference>
<dbReference type="GO" id="GO:0031490">
    <property type="term" value="F:chromatin DNA binding"/>
    <property type="evidence" value="ECO:0007669"/>
    <property type="project" value="TreeGrafter"/>
</dbReference>
<evidence type="ECO:0000256" key="4">
    <source>
        <dbReference type="ARBA" id="ARBA00022989"/>
    </source>
</evidence>
<comment type="caution">
    <text evidence="10">The sequence shown here is derived from an EMBL/GenBank/DDBJ whole genome shotgun (WGS) entry which is preliminary data.</text>
</comment>
<feature type="domain" description="Man1/Src1-like C-terminal" evidence="9">
    <location>
        <begin position="386"/>
        <end position="565"/>
    </location>
</feature>
<dbReference type="InterPro" id="IPR018996">
    <property type="entry name" value="Man1/Src1-like_C"/>
</dbReference>
<keyword evidence="11" id="KW-1185">Reference proteome</keyword>
<keyword evidence="5 8" id="KW-0472">Membrane</keyword>
<evidence type="ECO:0000313" key="11">
    <source>
        <dbReference type="Proteomes" id="UP000593567"/>
    </source>
</evidence>
<dbReference type="GO" id="GO:0030514">
    <property type="term" value="P:negative regulation of BMP signaling pathway"/>
    <property type="evidence" value="ECO:0007669"/>
    <property type="project" value="TreeGrafter"/>
</dbReference>
<feature type="compositionally biased region" description="Polar residues" evidence="7">
    <location>
        <begin position="152"/>
        <end position="163"/>
    </location>
</feature>
<protein>
    <submittedName>
        <fullName evidence="10">LEMD3</fullName>
    </submittedName>
</protein>
<dbReference type="EMBL" id="VXIV02002805">
    <property type="protein sequence ID" value="KAF6022791.1"/>
    <property type="molecule type" value="Genomic_DNA"/>
</dbReference>
<comment type="subcellular location">
    <subcellularLocation>
        <location evidence="1">Nucleus inner membrane</location>
    </subcellularLocation>
</comment>
<dbReference type="InterPro" id="IPR052277">
    <property type="entry name" value="INM_ESCRT-Associated"/>
</dbReference>
<gene>
    <name evidence="10" type="ORF">EB796_018893</name>
</gene>
<evidence type="ECO:0000256" key="5">
    <source>
        <dbReference type="ARBA" id="ARBA00023136"/>
    </source>
</evidence>
<sequence>MLLSISEIREKLYELTGDRYPITDGNKMLHARKLYKLLKSGRVADSVHNATAMEVSMPTETQFSDSDEEQMDFESSPVTTGDYFTPLSITNRPQLVSQAVNTSSFLDVTTPEVADADPDCFVLPSCSIQSDSTDDDIQISSNSPNFAEIPSRLSSPNLSSTRRSFVPPAPVTTSGTFFRKPMPPSPPRSVYARRPLRDNKFIPFNTEGSPRPVNRFRSTASAGDDSTRPDYATRFNTDGGRVLSEPRSKAAKVAKDVDMMIRDRGKSPSYVYSRALVIGLAMFLLTVLSYYAYLLMTAPLPLEQVFQSQDVYWPLIEKGTEPHSGSVTPPTIKPVTQLRKSGQPKSSQTTSVCTLLNMLVGRHECKWPDYTQGKVAVSVARHDMNIAHGKKVQHLWKPVLGLLFWNPLWKVRLASINQTSVKSAAEVAFLESEETAKPLSCVILNAMTSILTAVVAAFALAILGYLAYRYGRYRKQKMKEVDDLFYDLLENTIDMLENQLALSKDNPDEKPYLAISHVHDTLINPPDRNAMRGVWARVVKHMKENESRVREELQQVQGEEYLVWRLLQSTDSKTSPGSNRSRWVGTALRDSMAQKLNFTPKYCLKIRGMFDRRKVAGTEWALRIQDDILERLEPDHGVVHIAIGDELNENCVYIKLASRKHAGRAFQLLNGSYYEATGDCVQCKFMESSKYHQKFPHAEFTKVQVKKSTEQTLHSPRIYPSLS</sequence>
<evidence type="ECO:0000313" key="10">
    <source>
        <dbReference type="EMBL" id="KAF6022791.1"/>
    </source>
</evidence>
<dbReference type="Gene3D" id="3.30.70.330">
    <property type="match status" value="1"/>
</dbReference>
<reference evidence="10" key="1">
    <citation type="submission" date="2020-06" db="EMBL/GenBank/DDBJ databases">
        <title>Draft genome of Bugula neritina, a colonial animal packing powerful symbionts and potential medicines.</title>
        <authorList>
            <person name="Rayko M."/>
        </authorList>
    </citation>
    <scope>NUCLEOTIDE SEQUENCE [LARGE SCALE GENOMIC DNA]</scope>
    <source>
        <strain evidence="10">Kwan_BN1</strain>
    </source>
</reference>
<name>A0A7J7JAY3_BUGNE</name>
<proteinExistence type="predicted"/>
<evidence type="ECO:0000259" key="9">
    <source>
        <dbReference type="Pfam" id="PF09402"/>
    </source>
</evidence>
<accession>A0A7J7JAY3</accession>
<keyword evidence="4 8" id="KW-1133">Transmembrane helix</keyword>